<dbReference type="Gene3D" id="3.30.160.60">
    <property type="entry name" value="Classic Zinc Finger"/>
    <property type="match status" value="5"/>
</dbReference>
<dbReference type="PANTHER" id="PTHR24379:SF121">
    <property type="entry name" value="C2H2-TYPE DOMAIN-CONTAINING PROTEIN"/>
    <property type="match status" value="1"/>
</dbReference>
<dbReference type="SUPFAM" id="SSF57667">
    <property type="entry name" value="beta-beta-alpha zinc fingers"/>
    <property type="match status" value="4"/>
</dbReference>
<feature type="domain" description="C2H2-type" evidence="7">
    <location>
        <begin position="173"/>
        <end position="200"/>
    </location>
</feature>
<feature type="domain" description="C2H2-type" evidence="7">
    <location>
        <begin position="428"/>
        <end position="463"/>
    </location>
</feature>
<dbReference type="OrthoDB" id="3176202at2759"/>
<dbReference type="EMBL" id="VCGU01000009">
    <property type="protein sequence ID" value="TRY70501.1"/>
    <property type="molecule type" value="Genomic_DNA"/>
</dbReference>
<dbReference type="SMART" id="SM00355">
    <property type="entry name" value="ZnF_C2H2"/>
    <property type="match status" value="8"/>
</dbReference>
<evidence type="ECO:0000256" key="2">
    <source>
        <dbReference type="ARBA" id="ARBA00022737"/>
    </source>
</evidence>
<gene>
    <name evidence="8" type="ORF">TCAL_12362</name>
</gene>
<evidence type="ECO:0000259" key="7">
    <source>
        <dbReference type="PROSITE" id="PS50157"/>
    </source>
</evidence>
<keyword evidence="4" id="KW-0862">Zinc</keyword>
<dbReference type="GO" id="GO:0008270">
    <property type="term" value="F:zinc ion binding"/>
    <property type="evidence" value="ECO:0007669"/>
    <property type="project" value="UniProtKB-KW"/>
</dbReference>
<feature type="domain" description="C2H2-type" evidence="7">
    <location>
        <begin position="324"/>
        <end position="359"/>
    </location>
</feature>
<feature type="domain" description="C2H2-type" evidence="7">
    <location>
        <begin position="137"/>
        <end position="172"/>
    </location>
</feature>
<feature type="domain" description="C2H2-type" evidence="7">
    <location>
        <begin position="464"/>
        <end position="491"/>
    </location>
</feature>
<dbReference type="GO" id="GO:0005634">
    <property type="term" value="C:nucleus"/>
    <property type="evidence" value="ECO:0007669"/>
    <property type="project" value="UniProtKB-ARBA"/>
</dbReference>
<dbReference type="Pfam" id="PF00096">
    <property type="entry name" value="zf-C2H2"/>
    <property type="match status" value="4"/>
</dbReference>
<name>A0A553NYJ5_TIGCA</name>
<evidence type="ECO:0000256" key="5">
    <source>
        <dbReference type="PROSITE-ProRule" id="PRU00042"/>
    </source>
</evidence>
<evidence type="ECO:0000313" key="8">
    <source>
        <dbReference type="EMBL" id="TRY70501.1"/>
    </source>
</evidence>
<feature type="domain" description="C2H2-type" evidence="7">
    <location>
        <begin position="614"/>
        <end position="637"/>
    </location>
</feature>
<feature type="region of interest" description="Disordered" evidence="6">
    <location>
        <begin position="268"/>
        <end position="298"/>
    </location>
</feature>
<dbReference type="PANTHER" id="PTHR24379">
    <property type="entry name" value="KRAB AND ZINC FINGER DOMAIN-CONTAINING"/>
    <property type="match status" value="1"/>
</dbReference>
<protein>
    <recommendedName>
        <fullName evidence="7">C2H2-type domain-containing protein</fullName>
    </recommendedName>
</protein>
<organism evidence="8 9">
    <name type="scientific">Tigriopus californicus</name>
    <name type="common">Marine copepod</name>
    <dbReference type="NCBI Taxonomy" id="6832"/>
    <lineage>
        <taxon>Eukaryota</taxon>
        <taxon>Metazoa</taxon>
        <taxon>Ecdysozoa</taxon>
        <taxon>Arthropoda</taxon>
        <taxon>Crustacea</taxon>
        <taxon>Multicrustacea</taxon>
        <taxon>Hexanauplia</taxon>
        <taxon>Copepoda</taxon>
        <taxon>Harpacticoida</taxon>
        <taxon>Harpacticidae</taxon>
        <taxon>Tigriopus</taxon>
    </lineage>
</organism>
<evidence type="ECO:0000256" key="1">
    <source>
        <dbReference type="ARBA" id="ARBA00022723"/>
    </source>
</evidence>
<proteinExistence type="predicted"/>
<keyword evidence="3 5" id="KW-0863">Zinc-finger</keyword>
<keyword evidence="1" id="KW-0479">Metal-binding</keyword>
<sequence>MSSTSILLLLDDGEMHPFVPNSSGGLTSPGGGNLVLTTSRSHTGSGGSDTPTLTYTVDGNIITTESGETISLGSHFLTSDNEIQPKIEVDGISMPMEVVVDKSGQSIAYKKSRKYLDNNSLSPSSNIPGATGDNDKKVCLWPTGNGTTCGKTFTKYDSLKRHLTETHKGVRPYACSMCDKTYGRRDYLQRHLKSHNASYALNLAGGGGSSTVLTSNPVSLVNSLPSASTNSMVQKIKIAPQTSNVQIVQMPQPVQSLSGVQIIQHSSGSNVISSPSSHSHHAVVSPPSPGSNSVSSGSTPLTTQLPFFTLNGSLPQASKPMGSKICRWVQNDGTVCGKAFSKLDSLRRHVNELHKGVRPFACPLCEKSYGRRDYLDRHMKTHEKKNKSSTGSGMEWDDGVLLTGDEMPPPPPKIPKKKRKDIPAEEKKICLWILDDGTACGKTFTKFDSLKRHVSEAHKQIRPYCCTLCGKNYGRRDYLLRHLRSHNDVEVSNLNIAKVTNNPSTGNTATIVAAPNPMPGQSASSISLSQLPSISTNQLGGILPSLHTSNSTNANGGMTGHRLAPSISGKKRPADDKKTCKWVLDNGTICGRTFSKFDSLRRHVAELHKGIRPFVCEICQKSYGRRDYLDRHIRSAHKEGGGGGGESDDITEMTTHELDEALDGATIVTVGGNHDDDDDEDEDHHHHHHIIKTDPTDLEEVILPSVVTVVTSDGM</sequence>
<dbReference type="OMA" id="TEMTTHE"/>
<feature type="region of interest" description="Disordered" evidence="6">
    <location>
        <begin position="670"/>
        <end position="695"/>
    </location>
</feature>
<dbReference type="InterPro" id="IPR013087">
    <property type="entry name" value="Znf_C2H2_type"/>
</dbReference>
<reference evidence="8 9" key="1">
    <citation type="journal article" date="2018" name="Nat. Ecol. Evol.">
        <title>Genomic signatures of mitonuclear coevolution across populations of Tigriopus californicus.</title>
        <authorList>
            <person name="Barreto F.S."/>
            <person name="Watson E.T."/>
            <person name="Lima T.G."/>
            <person name="Willett C.S."/>
            <person name="Edmands S."/>
            <person name="Li W."/>
            <person name="Burton R.S."/>
        </authorList>
    </citation>
    <scope>NUCLEOTIDE SEQUENCE [LARGE SCALE GENOMIC DNA]</scope>
    <source>
        <strain evidence="8 9">San Diego</strain>
    </source>
</reference>
<dbReference type="Pfam" id="PF13912">
    <property type="entry name" value="zf-C2H2_6"/>
    <property type="match status" value="2"/>
</dbReference>
<dbReference type="AlphaFoldDB" id="A0A553NYJ5"/>
<accession>A0A553NYJ5</accession>
<evidence type="ECO:0000313" key="9">
    <source>
        <dbReference type="Proteomes" id="UP000318571"/>
    </source>
</evidence>
<dbReference type="PROSITE" id="PS00028">
    <property type="entry name" value="ZINC_FINGER_C2H2_1"/>
    <property type="match status" value="4"/>
</dbReference>
<comment type="caution">
    <text evidence="8">The sequence shown here is derived from an EMBL/GenBank/DDBJ whole genome shotgun (WGS) entry which is preliminary data.</text>
</comment>
<dbReference type="FunFam" id="3.30.160.60:FF:000446">
    <property type="entry name" value="Zinc finger protein"/>
    <property type="match status" value="2"/>
</dbReference>
<evidence type="ECO:0000256" key="3">
    <source>
        <dbReference type="ARBA" id="ARBA00022771"/>
    </source>
</evidence>
<feature type="domain" description="C2H2-type" evidence="7">
    <location>
        <begin position="360"/>
        <end position="387"/>
    </location>
</feature>
<dbReference type="STRING" id="6832.A0A553NYJ5"/>
<dbReference type="PROSITE" id="PS50157">
    <property type="entry name" value="ZINC_FINGER_C2H2_2"/>
    <property type="match status" value="8"/>
</dbReference>
<dbReference type="InterPro" id="IPR036236">
    <property type="entry name" value="Znf_C2H2_sf"/>
</dbReference>
<dbReference type="Pfam" id="PF13913">
    <property type="entry name" value="zf-C2HC_2"/>
    <property type="match status" value="1"/>
</dbReference>
<feature type="domain" description="C2H2-type" evidence="7">
    <location>
        <begin position="578"/>
        <end position="613"/>
    </location>
</feature>
<keyword evidence="2" id="KW-0677">Repeat</keyword>
<evidence type="ECO:0000256" key="6">
    <source>
        <dbReference type="SAM" id="MobiDB-lite"/>
    </source>
</evidence>
<keyword evidence="9" id="KW-1185">Reference proteome</keyword>
<dbReference type="Proteomes" id="UP000318571">
    <property type="component" value="Chromosome 9"/>
</dbReference>
<evidence type="ECO:0000256" key="4">
    <source>
        <dbReference type="ARBA" id="ARBA00022833"/>
    </source>
</evidence>